<dbReference type="OrthoDB" id="1432093at2759"/>
<dbReference type="Proteomes" id="UP000652761">
    <property type="component" value="Unassembled WGS sequence"/>
</dbReference>
<keyword evidence="2" id="KW-1185">Reference proteome</keyword>
<dbReference type="AlphaFoldDB" id="A0A843TFY6"/>
<name>A0A843TFY6_COLES</name>
<evidence type="ECO:0000313" key="1">
    <source>
        <dbReference type="EMBL" id="MQL69166.1"/>
    </source>
</evidence>
<reference evidence="1" key="1">
    <citation type="submission" date="2017-07" db="EMBL/GenBank/DDBJ databases">
        <title>Taro Niue Genome Assembly and Annotation.</title>
        <authorList>
            <person name="Atibalentja N."/>
            <person name="Keating K."/>
            <person name="Fields C.J."/>
        </authorList>
    </citation>
    <scope>NUCLEOTIDE SEQUENCE</scope>
    <source>
        <strain evidence="1">Niue_2</strain>
        <tissue evidence="1">Leaf</tissue>
    </source>
</reference>
<evidence type="ECO:0000313" key="2">
    <source>
        <dbReference type="Proteomes" id="UP000652761"/>
    </source>
</evidence>
<gene>
    <name evidence="1" type="ORF">Taro_001448</name>
</gene>
<comment type="caution">
    <text evidence="1">The sequence shown here is derived from an EMBL/GenBank/DDBJ whole genome shotgun (WGS) entry which is preliminary data.</text>
</comment>
<protein>
    <submittedName>
        <fullName evidence="1">Uncharacterized protein</fullName>
    </submittedName>
</protein>
<dbReference type="EMBL" id="NMUH01000030">
    <property type="protein sequence ID" value="MQL69166.1"/>
    <property type="molecule type" value="Genomic_DNA"/>
</dbReference>
<sequence length="272" mass="30027">MAAAAVLRGGGGLLRKATVAAPNCIGRDGENLGNNHGHCVLRVTNLFAKLSLLLKIDPIDCQSTLGVSNNTIENYANVFHHCCSDFRENVEDVDVWMNDLRKVSSDNLVFLWGFGNLDSSGALKERLYGTHDTLSEDFELSMLDKSCAVVVFWKANLAQTLLQDVGSGNIHSGALSDMISDGLRVAGYEAYKRVCGMGLWEMDLADAFDKFLFESTDDPSVNETKLLLFNARGDLMSFMGEVHWWSGFALSLWEWATPLPEGKRVIQAVYTF</sequence>
<accession>A0A843TFY6</accession>
<organism evidence="1 2">
    <name type="scientific">Colocasia esculenta</name>
    <name type="common">Wild taro</name>
    <name type="synonym">Arum esculentum</name>
    <dbReference type="NCBI Taxonomy" id="4460"/>
    <lineage>
        <taxon>Eukaryota</taxon>
        <taxon>Viridiplantae</taxon>
        <taxon>Streptophyta</taxon>
        <taxon>Embryophyta</taxon>
        <taxon>Tracheophyta</taxon>
        <taxon>Spermatophyta</taxon>
        <taxon>Magnoliopsida</taxon>
        <taxon>Liliopsida</taxon>
        <taxon>Araceae</taxon>
        <taxon>Aroideae</taxon>
        <taxon>Colocasieae</taxon>
        <taxon>Colocasia</taxon>
    </lineage>
</organism>
<proteinExistence type="predicted"/>